<protein>
    <submittedName>
        <fullName evidence="1">Uncharacterized protein</fullName>
    </submittedName>
</protein>
<gene>
    <name evidence="1" type="ORF">FHG89_04460</name>
</gene>
<comment type="caution">
    <text evidence="1">The sequence shown here is derived from an EMBL/GenBank/DDBJ whole genome shotgun (WGS) entry which is preliminary data.</text>
</comment>
<name>A0A5C4QY72_9ACTN</name>
<keyword evidence="2" id="KW-1185">Reference proteome</keyword>
<organism evidence="1 2">
    <name type="scientific">Micromonospora orduensis</name>
    <dbReference type="NCBI Taxonomy" id="1420891"/>
    <lineage>
        <taxon>Bacteria</taxon>
        <taxon>Bacillati</taxon>
        <taxon>Actinomycetota</taxon>
        <taxon>Actinomycetes</taxon>
        <taxon>Micromonosporales</taxon>
        <taxon>Micromonosporaceae</taxon>
        <taxon>Micromonospora</taxon>
    </lineage>
</organism>
<accession>A0A5C4QY72</accession>
<dbReference type="Proteomes" id="UP000306145">
    <property type="component" value="Unassembled WGS sequence"/>
</dbReference>
<dbReference type="EMBL" id="VDFY01000088">
    <property type="protein sequence ID" value="TNH31046.1"/>
    <property type="molecule type" value="Genomic_DNA"/>
</dbReference>
<evidence type="ECO:0000313" key="1">
    <source>
        <dbReference type="EMBL" id="TNH31046.1"/>
    </source>
</evidence>
<proteinExistence type="predicted"/>
<evidence type="ECO:0000313" key="2">
    <source>
        <dbReference type="Proteomes" id="UP000306145"/>
    </source>
</evidence>
<dbReference type="RefSeq" id="WP_139583022.1">
    <property type="nucleotide sequence ID" value="NZ_VDFY01000088.1"/>
</dbReference>
<reference evidence="1 2" key="1">
    <citation type="submission" date="2019-06" db="EMBL/GenBank/DDBJ databases">
        <title>Micromonospora ordensis sp. nov., isolated from deep marine sediment.</title>
        <authorList>
            <person name="Veyisoglu A."/>
            <person name="Carro L."/>
            <person name="Klenk H.-P."/>
            <person name="Sahin N."/>
        </authorList>
    </citation>
    <scope>NUCLEOTIDE SEQUENCE [LARGE SCALE GENOMIC DNA]</scope>
    <source>
        <strain evidence="1 2">S2509</strain>
    </source>
</reference>
<sequence>MIEHDLAQLVGFAQGTGSGAALHSLVIGRLRSEGFGRPVGAALFRDRTAAGDRLELIVGRVEGGWAWPMGR</sequence>
<dbReference type="AlphaFoldDB" id="A0A5C4QY72"/>